<dbReference type="RefSeq" id="WP_152789084.1">
    <property type="nucleotide sequence ID" value="NZ_BAABEQ010000088.1"/>
</dbReference>
<dbReference type="Proteomes" id="UP000326979">
    <property type="component" value="Unassembled WGS sequence"/>
</dbReference>
<proteinExistence type="predicted"/>
<keyword evidence="2" id="KW-0812">Transmembrane</keyword>
<comment type="caution">
    <text evidence="3">The sequence shown here is derived from an EMBL/GenBank/DDBJ whole genome shotgun (WGS) entry which is preliminary data.</text>
</comment>
<reference evidence="3 4" key="1">
    <citation type="submission" date="2019-07" db="EMBL/GenBank/DDBJ databases">
        <title>New species of Amycolatopsis and Streptomyces.</title>
        <authorList>
            <person name="Duangmal K."/>
            <person name="Teo W.F.A."/>
            <person name="Lipun K."/>
        </authorList>
    </citation>
    <scope>NUCLEOTIDE SEQUENCE [LARGE SCALE GENOMIC DNA]</scope>
    <source>
        <strain evidence="3 4">TISTR 2346</strain>
    </source>
</reference>
<organism evidence="3 4">
    <name type="scientific">Streptomyces phyllanthi</name>
    <dbReference type="NCBI Taxonomy" id="1803180"/>
    <lineage>
        <taxon>Bacteria</taxon>
        <taxon>Bacillati</taxon>
        <taxon>Actinomycetota</taxon>
        <taxon>Actinomycetes</taxon>
        <taxon>Kitasatosporales</taxon>
        <taxon>Streptomycetaceae</taxon>
        <taxon>Streptomyces</taxon>
    </lineage>
</organism>
<evidence type="ECO:0000256" key="2">
    <source>
        <dbReference type="SAM" id="Phobius"/>
    </source>
</evidence>
<dbReference type="InterPro" id="IPR022062">
    <property type="entry name" value="DUF3618"/>
</dbReference>
<name>A0A5N8WDE9_9ACTN</name>
<dbReference type="EMBL" id="VJZE01000295">
    <property type="protein sequence ID" value="MPY44165.1"/>
    <property type="molecule type" value="Genomic_DNA"/>
</dbReference>
<keyword evidence="4" id="KW-1185">Reference proteome</keyword>
<dbReference type="AlphaFoldDB" id="A0A5N8WDE9"/>
<evidence type="ECO:0000313" key="3">
    <source>
        <dbReference type="EMBL" id="MPY44165.1"/>
    </source>
</evidence>
<dbReference type="Pfam" id="PF12277">
    <property type="entry name" value="DUF3618"/>
    <property type="match status" value="1"/>
</dbReference>
<feature type="transmembrane region" description="Helical" evidence="2">
    <location>
        <begin position="79"/>
        <end position="99"/>
    </location>
</feature>
<evidence type="ECO:0000256" key="1">
    <source>
        <dbReference type="SAM" id="MobiDB-lite"/>
    </source>
</evidence>
<gene>
    <name evidence="3" type="ORF">FNH04_30950</name>
</gene>
<keyword evidence="2" id="KW-0472">Membrane</keyword>
<evidence type="ECO:0000313" key="4">
    <source>
        <dbReference type="Proteomes" id="UP000326979"/>
    </source>
</evidence>
<accession>A0A5N8WDE9</accession>
<sequence length="136" mass="14471">MTTTSGGSAGSRGSSGAKGPDELRRQIEATRHQLGDTVEELVAKTDVKARARAQVAELKGSASHAAHSVRERATHMPRAAVIGGVGVGVAMAATGVVAWRRHEVPPPPPMLRARHGASRLRDDLSRYVQRARRRIG</sequence>
<dbReference type="OrthoDB" id="4277458at2"/>
<feature type="region of interest" description="Disordered" evidence="1">
    <location>
        <begin position="1"/>
        <end position="24"/>
    </location>
</feature>
<keyword evidence="2" id="KW-1133">Transmembrane helix</keyword>
<protein>
    <submittedName>
        <fullName evidence="3">DUF3618 domain-containing protein</fullName>
    </submittedName>
</protein>